<dbReference type="GO" id="GO:0046872">
    <property type="term" value="F:metal ion binding"/>
    <property type="evidence" value="ECO:0007669"/>
    <property type="project" value="UniProtKB-KW"/>
</dbReference>
<name>J3LB80_ORYBR</name>
<organism evidence="17">
    <name type="scientific">Oryza brachyantha</name>
    <name type="common">malo sina</name>
    <dbReference type="NCBI Taxonomy" id="4533"/>
    <lineage>
        <taxon>Eukaryota</taxon>
        <taxon>Viridiplantae</taxon>
        <taxon>Streptophyta</taxon>
        <taxon>Embryophyta</taxon>
        <taxon>Tracheophyta</taxon>
        <taxon>Spermatophyta</taxon>
        <taxon>Magnoliopsida</taxon>
        <taxon>Liliopsida</taxon>
        <taxon>Poales</taxon>
        <taxon>Poaceae</taxon>
        <taxon>BOP clade</taxon>
        <taxon>Oryzoideae</taxon>
        <taxon>Oryzeae</taxon>
        <taxon>Oryzinae</taxon>
        <taxon>Oryza</taxon>
    </lineage>
</organism>
<evidence type="ECO:0000256" key="7">
    <source>
        <dbReference type="ARBA" id="ARBA00023002"/>
    </source>
</evidence>
<evidence type="ECO:0000256" key="14">
    <source>
        <dbReference type="RuleBase" id="RU004241"/>
    </source>
</evidence>
<keyword evidence="8" id="KW-0408">Iron</keyword>
<dbReference type="PRINTS" id="PR00461">
    <property type="entry name" value="PLPEROXIDASE"/>
</dbReference>
<accession>J3LB80</accession>
<dbReference type="PANTHER" id="PTHR31388">
    <property type="entry name" value="PEROXIDASE 72-RELATED"/>
    <property type="match status" value="1"/>
</dbReference>
<dbReference type="GO" id="GO:0140825">
    <property type="term" value="F:lactoperoxidase activity"/>
    <property type="evidence" value="ECO:0007669"/>
    <property type="project" value="UniProtKB-EC"/>
</dbReference>
<feature type="binding site" evidence="11">
    <location>
        <position position="68"/>
    </location>
    <ligand>
        <name>Ca(2+)</name>
        <dbReference type="ChEBI" id="CHEBI:29108"/>
        <label>1</label>
    </ligand>
</feature>
<dbReference type="Gene3D" id="1.10.520.10">
    <property type="match status" value="2"/>
</dbReference>
<reference evidence="17" key="1">
    <citation type="submission" date="2013-04" db="UniProtKB">
        <authorList>
            <consortium name="EnsemblPlants"/>
        </authorList>
    </citation>
    <scope>IDENTIFICATION</scope>
</reference>
<dbReference type="AlphaFoldDB" id="J3LB80"/>
<keyword evidence="13" id="KW-1015">Disulfide bond</keyword>
<dbReference type="STRING" id="4533.J3LB80"/>
<dbReference type="PANTHER" id="PTHR31388:SF17">
    <property type="entry name" value="PEROXIDASE"/>
    <property type="match status" value="1"/>
</dbReference>
<comment type="similarity">
    <text evidence="14">Belongs to the peroxidase family.</text>
</comment>
<evidence type="ECO:0000256" key="15">
    <source>
        <dbReference type="SAM" id="SignalP"/>
    </source>
</evidence>
<evidence type="ECO:0000256" key="3">
    <source>
        <dbReference type="ARBA" id="ARBA00022559"/>
    </source>
</evidence>
<evidence type="ECO:0000256" key="5">
    <source>
        <dbReference type="ARBA" id="ARBA00022723"/>
    </source>
</evidence>
<feature type="binding site" evidence="11">
    <location>
        <position position="77"/>
    </location>
    <ligand>
        <name>Ca(2+)</name>
        <dbReference type="ChEBI" id="CHEBI:29108"/>
        <label>1</label>
    </ligand>
</feature>
<evidence type="ECO:0000256" key="11">
    <source>
        <dbReference type="PIRSR" id="PIRSR600823-3"/>
    </source>
</evidence>
<keyword evidence="3" id="KW-0575">Peroxidase</keyword>
<feature type="binding site" evidence="11">
    <location>
        <position position="73"/>
    </location>
    <ligand>
        <name>Ca(2+)</name>
        <dbReference type="ChEBI" id="CHEBI:29108"/>
        <label>1</label>
    </ligand>
</feature>
<evidence type="ECO:0000256" key="9">
    <source>
        <dbReference type="ARBA" id="ARBA00023324"/>
    </source>
</evidence>
<comment type="cofactor">
    <cofactor evidence="2">
        <name>heme b</name>
        <dbReference type="ChEBI" id="CHEBI:60344"/>
    </cofactor>
</comment>
<evidence type="ECO:0000256" key="13">
    <source>
        <dbReference type="PIRSR" id="PIRSR600823-5"/>
    </source>
</evidence>
<comment type="catalytic activity">
    <reaction evidence="1">
        <text>2 a phenolic donor + H2O2 = 2 a phenolic radical donor + 2 H2O</text>
        <dbReference type="Rhea" id="RHEA:56136"/>
        <dbReference type="ChEBI" id="CHEBI:15377"/>
        <dbReference type="ChEBI" id="CHEBI:16240"/>
        <dbReference type="ChEBI" id="CHEBI:139520"/>
        <dbReference type="ChEBI" id="CHEBI:139521"/>
        <dbReference type="EC" id="1.11.1.7"/>
    </reaction>
</comment>
<dbReference type="PROSITE" id="PS50873">
    <property type="entry name" value="PEROXIDASE_4"/>
    <property type="match status" value="1"/>
</dbReference>
<dbReference type="OMA" id="HYTRAAT"/>
<feature type="signal peptide" evidence="15">
    <location>
        <begin position="1"/>
        <end position="24"/>
    </location>
</feature>
<evidence type="ECO:0000313" key="18">
    <source>
        <dbReference type="Proteomes" id="UP000006038"/>
    </source>
</evidence>
<keyword evidence="7" id="KW-0560">Oxidoreductase</keyword>
<feature type="disulfide bond" evidence="13">
    <location>
        <begin position="69"/>
        <end position="74"/>
    </location>
</feature>
<comment type="cofactor">
    <cofactor evidence="11">
        <name>Ca(2+)</name>
        <dbReference type="ChEBI" id="CHEBI:29108"/>
    </cofactor>
    <text evidence="11">Binds 2 calcium ions per subunit.</text>
</comment>
<dbReference type="Proteomes" id="UP000006038">
    <property type="component" value="Unassembled WGS sequence"/>
</dbReference>
<evidence type="ECO:0000256" key="10">
    <source>
        <dbReference type="PIRSR" id="PIRSR600823-1"/>
    </source>
</evidence>
<proteinExistence type="inferred from homology"/>
<evidence type="ECO:0000256" key="4">
    <source>
        <dbReference type="ARBA" id="ARBA00022617"/>
    </source>
</evidence>
<dbReference type="InterPro" id="IPR019794">
    <property type="entry name" value="Peroxidases_AS"/>
</dbReference>
<keyword evidence="18" id="KW-1185">Reference proteome</keyword>
<feature type="active site" description="Proton acceptor" evidence="10">
    <location>
        <position position="67"/>
    </location>
</feature>
<evidence type="ECO:0000256" key="2">
    <source>
        <dbReference type="ARBA" id="ARBA00001970"/>
    </source>
</evidence>
<dbReference type="InterPro" id="IPR002016">
    <property type="entry name" value="Haem_peroxidase"/>
</dbReference>
<evidence type="ECO:0000256" key="1">
    <source>
        <dbReference type="ARBA" id="ARBA00000189"/>
    </source>
</evidence>
<keyword evidence="4" id="KW-0349">Heme</keyword>
<evidence type="ECO:0000259" key="16">
    <source>
        <dbReference type="PROSITE" id="PS50873"/>
    </source>
</evidence>
<dbReference type="Pfam" id="PF00141">
    <property type="entry name" value="peroxidase"/>
    <property type="match status" value="2"/>
</dbReference>
<evidence type="ECO:0000256" key="12">
    <source>
        <dbReference type="PIRSR" id="PIRSR600823-4"/>
    </source>
</evidence>
<dbReference type="Gene3D" id="1.10.420.10">
    <property type="entry name" value="Peroxidase, domain 2"/>
    <property type="match status" value="1"/>
</dbReference>
<keyword evidence="5 11" id="KW-0479">Metal-binding</keyword>
<dbReference type="GO" id="GO:0020037">
    <property type="term" value="F:heme binding"/>
    <property type="evidence" value="ECO:0007669"/>
    <property type="project" value="InterPro"/>
</dbReference>
<dbReference type="InterPro" id="IPR010255">
    <property type="entry name" value="Haem_peroxidase_sf"/>
</dbReference>
<evidence type="ECO:0000256" key="6">
    <source>
        <dbReference type="ARBA" id="ARBA00022837"/>
    </source>
</evidence>
<keyword evidence="9" id="KW-0376">Hydrogen peroxide</keyword>
<feature type="site" description="Transition state stabilizer" evidence="12">
    <location>
        <position position="63"/>
    </location>
</feature>
<evidence type="ECO:0000256" key="8">
    <source>
        <dbReference type="ARBA" id="ARBA00023004"/>
    </source>
</evidence>
<dbReference type="Gramene" id="OB02G18970.1">
    <property type="protein sequence ID" value="OB02G18970.1"/>
    <property type="gene ID" value="OB02G18970"/>
</dbReference>
<feature type="binding site" evidence="11">
    <location>
        <position position="75"/>
    </location>
    <ligand>
        <name>Ca(2+)</name>
        <dbReference type="ChEBI" id="CHEBI:29108"/>
        <label>1</label>
    </ligand>
</feature>
<feature type="domain" description="Plant heme peroxidase family profile" evidence="16">
    <location>
        <begin position="36"/>
        <end position="167"/>
    </location>
</feature>
<dbReference type="PROSITE" id="PS00436">
    <property type="entry name" value="PEROXIDASE_2"/>
    <property type="match status" value="1"/>
</dbReference>
<evidence type="ECO:0000313" key="17">
    <source>
        <dbReference type="EnsemblPlants" id="OB02G18970.1"/>
    </source>
</evidence>
<sequence length="197" mass="20261">MPASGRAFLLALALLLVVPSCGVAEGLSTGYYAKTCPGVESAVRSVVARAVTAEPRMGASLLRLFFHDCFVNGCDGSSCPAATTAGSDAALAPLDAETPDAFDNGYFRELTQQRGLLHSDQELFGGGKSSQDALVRKYAGNAAEFARDFAKAMVKMGNLAPAAGAAGGGGGAQLDTLHYTRAATMLISNVTKQYTSA</sequence>
<feature type="chain" id="PRO_5003773681" description="Plant heme peroxidase family profile domain-containing protein" evidence="15">
    <location>
        <begin position="25"/>
        <end position="197"/>
    </location>
</feature>
<dbReference type="EnsemblPlants" id="OB02G18970.1">
    <property type="protein sequence ID" value="OB02G18970.1"/>
    <property type="gene ID" value="OB02G18970"/>
</dbReference>
<dbReference type="GO" id="GO:0042744">
    <property type="term" value="P:hydrogen peroxide catabolic process"/>
    <property type="evidence" value="ECO:0007669"/>
    <property type="project" value="UniProtKB-KW"/>
</dbReference>
<dbReference type="SUPFAM" id="SSF48113">
    <property type="entry name" value="Heme-dependent peroxidases"/>
    <property type="match status" value="2"/>
</dbReference>
<keyword evidence="15" id="KW-0732">Signal</keyword>
<dbReference type="GO" id="GO:0006979">
    <property type="term" value="P:response to oxidative stress"/>
    <property type="evidence" value="ECO:0007669"/>
    <property type="project" value="InterPro"/>
</dbReference>
<dbReference type="InterPro" id="IPR000823">
    <property type="entry name" value="Peroxidase_pln"/>
</dbReference>
<dbReference type="HOGENOM" id="CLU_010543_2_1_1"/>
<keyword evidence="6 11" id="KW-0106">Calcium</keyword>
<feature type="binding site" evidence="11">
    <location>
        <position position="71"/>
    </location>
    <ligand>
        <name>Ca(2+)</name>
        <dbReference type="ChEBI" id="CHEBI:29108"/>
        <label>1</label>
    </ligand>
</feature>
<protein>
    <recommendedName>
        <fullName evidence="16">Plant heme peroxidase family profile domain-containing protein</fullName>
    </recommendedName>
</protein>